<reference evidence="2 3" key="1">
    <citation type="submission" date="2018-06" db="EMBL/GenBank/DDBJ databases">
        <authorList>
            <consortium name="Pathogen Informatics"/>
            <person name="Doyle S."/>
        </authorList>
    </citation>
    <scope>NUCLEOTIDE SEQUENCE [LARGE SCALE GENOMIC DNA]</scope>
    <source>
        <strain evidence="2 3">NCTC10005</strain>
    </source>
</reference>
<organism evidence="2 3">
    <name type="scientific">Enterobacter cloacae</name>
    <dbReference type="NCBI Taxonomy" id="550"/>
    <lineage>
        <taxon>Bacteria</taxon>
        <taxon>Pseudomonadati</taxon>
        <taxon>Pseudomonadota</taxon>
        <taxon>Gammaproteobacteria</taxon>
        <taxon>Enterobacterales</taxon>
        <taxon>Enterobacteriaceae</taxon>
        <taxon>Enterobacter</taxon>
        <taxon>Enterobacter cloacae complex</taxon>
    </lineage>
</organism>
<gene>
    <name evidence="2" type="primary">silE_2</name>
    <name evidence="2" type="ORF">NCTC10005_01212</name>
</gene>
<protein>
    <submittedName>
        <fullName evidence="2">Silver binding protein SilE</fullName>
    </submittedName>
</protein>
<proteinExistence type="predicted"/>
<feature type="signal peptide" evidence="1">
    <location>
        <begin position="1"/>
        <end position="20"/>
    </location>
</feature>
<name>A0A377LR91_ENTCL</name>
<dbReference type="AlphaFoldDB" id="A0A377LR91"/>
<evidence type="ECO:0000313" key="3">
    <source>
        <dbReference type="Proteomes" id="UP000255106"/>
    </source>
</evidence>
<dbReference type="NCBIfam" id="NF047789">
    <property type="entry name" value="AgBindSilE"/>
    <property type="match status" value="1"/>
</dbReference>
<evidence type="ECO:0000256" key="1">
    <source>
        <dbReference type="SAM" id="SignalP"/>
    </source>
</evidence>
<dbReference type="EMBL" id="UGJB01000004">
    <property type="protein sequence ID" value="STQ08528.1"/>
    <property type="molecule type" value="Genomic_DNA"/>
</dbReference>
<feature type="chain" id="PRO_5016688675" evidence="1">
    <location>
        <begin position="21"/>
        <end position="155"/>
    </location>
</feature>
<evidence type="ECO:0000313" key="2">
    <source>
        <dbReference type="EMBL" id="STQ08528.1"/>
    </source>
</evidence>
<keyword evidence="1" id="KW-0732">Signal</keyword>
<sequence>MKNIVLASLLGFGLISSAWATETVNIHERVNNAQAPAHQMQSAAAPVGIQGTAPRMAGMDQHEQAIIAHETMTNGSADAHQKMVESHQRMMGSQTVSPTGPSKSLAAMNEHERAAVAHEFMNNGQSGPHQAMPKRIVACSVQADAREVSVLSLFP</sequence>
<dbReference type="InterPro" id="IPR058073">
    <property type="entry name" value="SilE"/>
</dbReference>
<accession>A0A377LR91</accession>
<dbReference type="Proteomes" id="UP000255106">
    <property type="component" value="Unassembled WGS sequence"/>
</dbReference>